<accession>A0ACD3AEQ0</accession>
<dbReference type="EMBL" id="ML208484">
    <property type="protein sequence ID" value="TFK64225.1"/>
    <property type="molecule type" value="Genomic_DNA"/>
</dbReference>
<evidence type="ECO:0000313" key="1">
    <source>
        <dbReference type="EMBL" id="TFK64225.1"/>
    </source>
</evidence>
<organism evidence="1 2">
    <name type="scientific">Pluteus cervinus</name>
    <dbReference type="NCBI Taxonomy" id="181527"/>
    <lineage>
        <taxon>Eukaryota</taxon>
        <taxon>Fungi</taxon>
        <taxon>Dikarya</taxon>
        <taxon>Basidiomycota</taxon>
        <taxon>Agaricomycotina</taxon>
        <taxon>Agaricomycetes</taxon>
        <taxon>Agaricomycetidae</taxon>
        <taxon>Agaricales</taxon>
        <taxon>Pluteineae</taxon>
        <taxon>Pluteaceae</taxon>
        <taxon>Pluteus</taxon>
    </lineage>
</organism>
<reference evidence="1 2" key="1">
    <citation type="journal article" date="2019" name="Nat. Ecol. Evol.">
        <title>Megaphylogeny resolves global patterns of mushroom evolution.</title>
        <authorList>
            <person name="Varga T."/>
            <person name="Krizsan K."/>
            <person name="Foldi C."/>
            <person name="Dima B."/>
            <person name="Sanchez-Garcia M."/>
            <person name="Sanchez-Ramirez S."/>
            <person name="Szollosi G.J."/>
            <person name="Szarkandi J.G."/>
            <person name="Papp V."/>
            <person name="Albert L."/>
            <person name="Andreopoulos W."/>
            <person name="Angelini C."/>
            <person name="Antonin V."/>
            <person name="Barry K.W."/>
            <person name="Bougher N.L."/>
            <person name="Buchanan P."/>
            <person name="Buyck B."/>
            <person name="Bense V."/>
            <person name="Catcheside P."/>
            <person name="Chovatia M."/>
            <person name="Cooper J."/>
            <person name="Damon W."/>
            <person name="Desjardin D."/>
            <person name="Finy P."/>
            <person name="Geml J."/>
            <person name="Haridas S."/>
            <person name="Hughes K."/>
            <person name="Justo A."/>
            <person name="Karasinski D."/>
            <person name="Kautmanova I."/>
            <person name="Kiss B."/>
            <person name="Kocsube S."/>
            <person name="Kotiranta H."/>
            <person name="LaButti K.M."/>
            <person name="Lechner B.E."/>
            <person name="Liimatainen K."/>
            <person name="Lipzen A."/>
            <person name="Lukacs Z."/>
            <person name="Mihaltcheva S."/>
            <person name="Morgado L.N."/>
            <person name="Niskanen T."/>
            <person name="Noordeloos M.E."/>
            <person name="Ohm R.A."/>
            <person name="Ortiz-Santana B."/>
            <person name="Ovrebo C."/>
            <person name="Racz N."/>
            <person name="Riley R."/>
            <person name="Savchenko A."/>
            <person name="Shiryaev A."/>
            <person name="Soop K."/>
            <person name="Spirin V."/>
            <person name="Szebenyi C."/>
            <person name="Tomsovsky M."/>
            <person name="Tulloss R.E."/>
            <person name="Uehling J."/>
            <person name="Grigoriev I.V."/>
            <person name="Vagvolgyi C."/>
            <person name="Papp T."/>
            <person name="Martin F.M."/>
            <person name="Miettinen O."/>
            <person name="Hibbett D.S."/>
            <person name="Nagy L.G."/>
        </authorList>
    </citation>
    <scope>NUCLEOTIDE SEQUENCE [LARGE SCALE GENOMIC DNA]</scope>
    <source>
        <strain evidence="1 2">NL-1719</strain>
    </source>
</reference>
<dbReference type="Proteomes" id="UP000308600">
    <property type="component" value="Unassembled WGS sequence"/>
</dbReference>
<keyword evidence="2" id="KW-1185">Reference proteome</keyword>
<sequence>MREASFRTAAESFEEMITEIEIPDEEDLSRVDVSGFDLGAVMLSSTPAPWDKLPREKGSIDSPLARDSISPRPSLPRSPGYSWKFPSDFRERVDALLGDRPLGKWVLGNDSPNSQSSNAGSSPSARDSGSSIGSAKCIIAASQDRDGRAWQIEITVDESDNSGDQGFQDDFVQNNSVSVFVTSPKDSTSTKEKRQGMVFPKGFSPPSFRGQEESPISSTPKGLEYSPNDSSAYSPSGDENLLLPPSQEFIEEHRSMMDETRKRAVERSMKVFYGRSIKAAVVPGTPDLNLPQELTMSPATPITPTPVGLIPGPSNQGSLKPINSRIGRPSLPGGQMGRLGAGPKARVSTTPCPPPRVSGPSAPVGKPAPLRRPQLPSARIAPVSNAKVPTARPPPLRSSNSKPVTSKLGSNKMSPRKSIATAAQRDSIQVRSFSRNGSVPSKAPQQLATRENLIPVAKGRQSLSTGPTAMGSGRQIRRVASAATGVSRKI</sequence>
<proteinExistence type="predicted"/>
<protein>
    <submittedName>
        <fullName evidence="1">Uncharacterized protein</fullName>
    </submittedName>
</protein>
<evidence type="ECO:0000313" key="2">
    <source>
        <dbReference type="Proteomes" id="UP000308600"/>
    </source>
</evidence>
<name>A0ACD3AEQ0_9AGAR</name>
<gene>
    <name evidence="1" type="ORF">BDN72DRAFT_279962</name>
</gene>